<evidence type="ECO:0000313" key="5">
    <source>
        <dbReference type="Proteomes" id="UP000298663"/>
    </source>
</evidence>
<dbReference type="InterPro" id="IPR033270">
    <property type="entry name" value="VPRBP/DCAF1"/>
</dbReference>
<evidence type="ECO:0000256" key="2">
    <source>
        <dbReference type="ARBA" id="ARBA00023242"/>
    </source>
</evidence>
<dbReference type="EMBL" id="AZBU02000005">
    <property type="protein sequence ID" value="TKR75794.1"/>
    <property type="molecule type" value="Genomic_DNA"/>
</dbReference>
<dbReference type="Proteomes" id="UP000298663">
    <property type="component" value="Unassembled WGS sequence"/>
</dbReference>
<name>A0A4U5N0R7_STECR</name>
<evidence type="ECO:0000256" key="3">
    <source>
        <dbReference type="SAM" id="MobiDB-lite"/>
    </source>
</evidence>
<evidence type="ECO:0000256" key="1">
    <source>
        <dbReference type="ARBA" id="ARBA00004123"/>
    </source>
</evidence>
<dbReference type="GO" id="GO:0080008">
    <property type="term" value="C:Cul4-RING E3 ubiquitin ligase complex"/>
    <property type="evidence" value="ECO:0007669"/>
    <property type="project" value="TreeGrafter"/>
</dbReference>
<keyword evidence="2" id="KW-0539">Nucleus</keyword>
<keyword evidence="5" id="KW-1185">Reference proteome</keyword>
<evidence type="ECO:0000313" key="4">
    <source>
        <dbReference type="EMBL" id="TKR75794.1"/>
    </source>
</evidence>
<accession>A0A4U5N0R7</accession>
<sequence>MPPGILQGHHDVQRHQYDANIAEPGAIKRGPAGHDAGVPRRRSGDDGVDARRGAGDLPVLRHVQLPECNGWCSYGKQHARLLLNLNYLELNNTRNVTLPYDAIQFISFLLVHRKFAFAWIAKGGVEKLLRINTRSSASVAVAKSLLYLSRSSDVMEAVCGLSESTLDDIVDYALDLLEHSYETGRSAIAGFFHCALLYRPVLKRFDEKDGPRKLLNYFPR</sequence>
<dbReference type="GO" id="GO:0016567">
    <property type="term" value="P:protein ubiquitination"/>
    <property type="evidence" value="ECO:0007669"/>
    <property type="project" value="InterPro"/>
</dbReference>
<organism evidence="4 5">
    <name type="scientific">Steinernema carpocapsae</name>
    <name type="common">Entomopathogenic nematode</name>
    <dbReference type="NCBI Taxonomy" id="34508"/>
    <lineage>
        <taxon>Eukaryota</taxon>
        <taxon>Metazoa</taxon>
        <taxon>Ecdysozoa</taxon>
        <taxon>Nematoda</taxon>
        <taxon>Chromadorea</taxon>
        <taxon>Rhabditida</taxon>
        <taxon>Tylenchina</taxon>
        <taxon>Panagrolaimomorpha</taxon>
        <taxon>Strongyloidoidea</taxon>
        <taxon>Steinernematidae</taxon>
        <taxon>Steinernema</taxon>
    </lineage>
</organism>
<proteinExistence type="predicted"/>
<feature type="compositionally biased region" description="Basic and acidic residues" evidence="3">
    <location>
        <begin position="42"/>
        <end position="51"/>
    </location>
</feature>
<dbReference type="STRING" id="34508.A0A4U5N0R7"/>
<comment type="caution">
    <text evidence="4">The sequence shown here is derived from an EMBL/GenBank/DDBJ whole genome shotgun (WGS) entry which is preliminary data.</text>
</comment>
<dbReference type="PANTHER" id="PTHR13129">
    <property type="entry name" value="VPRBP PROTEIN-RELATED"/>
    <property type="match status" value="1"/>
</dbReference>
<gene>
    <name evidence="4" type="ORF">L596_017036</name>
</gene>
<reference evidence="4 5" key="1">
    <citation type="journal article" date="2015" name="Genome Biol.">
        <title>Comparative genomics of Steinernema reveals deeply conserved gene regulatory networks.</title>
        <authorList>
            <person name="Dillman A.R."/>
            <person name="Macchietto M."/>
            <person name="Porter C.F."/>
            <person name="Rogers A."/>
            <person name="Williams B."/>
            <person name="Antoshechkin I."/>
            <person name="Lee M.M."/>
            <person name="Goodwin Z."/>
            <person name="Lu X."/>
            <person name="Lewis E.E."/>
            <person name="Goodrich-Blair H."/>
            <person name="Stock S.P."/>
            <person name="Adams B.J."/>
            <person name="Sternberg P.W."/>
            <person name="Mortazavi A."/>
        </authorList>
    </citation>
    <scope>NUCLEOTIDE SEQUENCE [LARGE SCALE GENOMIC DNA]</scope>
    <source>
        <strain evidence="4 5">ALL</strain>
    </source>
</reference>
<comment type="subcellular location">
    <subcellularLocation>
        <location evidence="1">Nucleus</location>
    </subcellularLocation>
</comment>
<feature type="region of interest" description="Disordered" evidence="3">
    <location>
        <begin position="23"/>
        <end position="51"/>
    </location>
</feature>
<reference evidence="4 5" key="2">
    <citation type="journal article" date="2019" name="G3 (Bethesda)">
        <title>Hybrid Assembly of the Genome of the Entomopathogenic Nematode Steinernema carpocapsae Identifies the X-Chromosome.</title>
        <authorList>
            <person name="Serra L."/>
            <person name="Macchietto M."/>
            <person name="Macias-Munoz A."/>
            <person name="McGill C.J."/>
            <person name="Rodriguez I.M."/>
            <person name="Rodriguez B."/>
            <person name="Murad R."/>
            <person name="Mortazavi A."/>
        </authorList>
    </citation>
    <scope>NUCLEOTIDE SEQUENCE [LARGE SCALE GENOMIC DNA]</scope>
    <source>
        <strain evidence="4 5">ALL</strain>
    </source>
</reference>
<dbReference type="AlphaFoldDB" id="A0A4U5N0R7"/>
<dbReference type="PANTHER" id="PTHR13129:SF4">
    <property type="entry name" value="DDB1- AND CUL4-ASSOCIATED FACTOR 1"/>
    <property type="match status" value="1"/>
</dbReference>
<protein>
    <submittedName>
        <fullName evidence="4">Uncharacterized protein</fullName>
    </submittedName>
</protein>
<dbReference type="OrthoDB" id="5871922at2759"/>
<dbReference type="GO" id="GO:0005634">
    <property type="term" value="C:nucleus"/>
    <property type="evidence" value="ECO:0007669"/>
    <property type="project" value="UniProtKB-SubCell"/>
</dbReference>